<dbReference type="Gene3D" id="3.30.70.270">
    <property type="match status" value="1"/>
</dbReference>
<sequence>MLDYRKKKFVVQSAGGNSIEVNGVRTNGSTHIISVVKANKLLNQGCEAFLAYIINSNAGSNQISKIRTVCEFHDVFLEELSGLRLDWKVEFAIEMLPGTAPVSIFPYRMGPTKMKEITVQLQDLLDRGFICSSILPEGAPVLFIKKKDNWMRLCVYYWQLNKLTIKNRYPLPHIDNLFNQLKGASVFSKIDLRLGYYQLKVKDSNVPKTAFCTCYCHYEFLVVPFGLTNVPAAFMDLMICIFQPYLDQIVAVFINYILIYSKSKAEHE</sequence>
<feature type="domain" description="Reverse transcriptase" evidence="1">
    <location>
        <begin position="144"/>
        <end position="268"/>
    </location>
</feature>
<dbReference type="Pfam" id="PF00078">
    <property type="entry name" value="RVT_1"/>
    <property type="match status" value="1"/>
</dbReference>
<name>A0A5B6UYI3_9ROSI</name>
<evidence type="ECO:0000313" key="2">
    <source>
        <dbReference type="EMBL" id="KAA3461934.1"/>
    </source>
</evidence>
<dbReference type="EMBL" id="SMMG02000009">
    <property type="protein sequence ID" value="KAA3461934.1"/>
    <property type="molecule type" value="Genomic_DNA"/>
</dbReference>
<organism evidence="2 3">
    <name type="scientific">Gossypium australe</name>
    <dbReference type="NCBI Taxonomy" id="47621"/>
    <lineage>
        <taxon>Eukaryota</taxon>
        <taxon>Viridiplantae</taxon>
        <taxon>Streptophyta</taxon>
        <taxon>Embryophyta</taxon>
        <taxon>Tracheophyta</taxon>
        <taxon>Spermatophyta</taxon>
        <taxon>Magnoliopsida</taxon>
        <taxon>eudicotyledons</taxon>
        <taxon>Gunneridae</taxon>
        <taxon>Pentapetalae</taxon>
        <taxon>rosids</taxon>
        <taxon>malvids</taxon>
        <taxon>Malvales</taxon>
        <taxon>Malvaceae</taxon>
        <taxon>Malvoideae</taxon>
        <taxon>Gossypium</taxon>
    </lineage>
</organism>
<dbReference type="InterPro" id="IPR000477">
    <property type="entry name" value="RT_dom"/>
</dbReference>
<evidence type="ECO:0000313" key="3">
    <source>
        <dbReference type="Proteomes" id="UP000325315"/>
    </source>
</evidence>
<evidence type="ECO:0000259" key="1">
    <source>
        <dbReference type="Pfam" id="PF00078"/>
    </source>
</evidence>
<proteinExistence type="predicted"/>
<gene>
    <name evidence="2" type="ORF">EPI10_028467</name>
</gene>
<reference evidence="3" key="1">
    <citation type="journal article" date="2019" name="Plant Biotechnol. J.">
        <title>Genome sequencing of the Australian wild diploid species Gossypium australe highlights disease resistance and delayed gland morphogenesis.</title>
        <authorList>
            <person name="Cai Y."/>
            <person name="Cai X."/>
            <person name="Wang Q."/>
            <person name="Wang P."/>
            <person name="Zhang Y."/>
            <person name="Cai C."/>
            <person name="Xu Y."/>
            <person name="Wang K."/>
            <person name="Zhou Z."/>
            <person name="Wang C."/>
            <person name="Geng S."/>
            <person name="Li B."/>
            <person name="Dong Q."/>
            <person name="Hou Y."/>
            <person name="Wang H."/>
            <person name="Ai P."/>
            <person name="Liu Z."/>
            <person name="Yi F."/>
            <person name="Sun M."/>
            <person name="An G."/>
            <person name="Cheng J."/>
            <person name="Zhang Y."/>
            <person name="Shi Q."/>
            <person name="Xie Y."/>
            <person name="Shi X."/>
            <person name="Chang Y."/>
            <person name="Huang F."/>
            <person name="Chen Y."/>
            <person name="Hong S."/>
            <person name="Mi L."/>
            <person name="Sun Q."/>
            <person name="Zhang L."/>
            <person name="Zhou B."/>
            <person name="Peng R."/>
            <person name="Zhang X."/>
            <person name="Liu F."/>
        </authorList>
    </citation>
    <scope>NUCLEOTIDE SEQUENCE [LARGE SCALE GENOMIC DNA]</scope>
    <source>
        <strain evidence="3">cv. PA1801</strain>
    </source>
</reference>
<dbReference type="InterPro" id="IPR043502">
    <property type="entry name" value="DNA/RNA_pol_sf"/>
</dbReference>
<dbReference type="SUPFAM" id="SSF56672">
    <property type="entry name" value="DNA/RNA polymerases"/>
    <property type="match status" value="1"/>
</dbReference>
<protein>
    <submittedName>
        <fullName evidence="2">Retrotransposon protein</fullName>
    </submittedName>
</protein>
<dbReference type="AlphaFoldDB" id="A0A5B6UYI3"/>
<keyword evidence="3" id="KW-1185">Reference proteome</keyword>
<dbReference type="Proteomes" id="UP000325315">
    <property type="component" value="Unassembled WGS sequence"/>
</dbReference>
<dbReference type="Gene3D" id="3.10.10.10">
    <property type="entry name" value="HIV Type 1 Reverse Transcriptase, subunit A, domain 1"/>
    <property type="match status" value="1"/>
</dbReference>
<dbReference type="InterPro" id="IPR053134">
    <property type="entry name" value="RNA-dir_DNA_polymerase"/>
</dbReference>
<dbReference type="PANTHER" id="PTHR24559">
    <property type="entry name" value="TRANSPOSON TY3-I GAG-POL POLYPROTEIN"/>
    <property type="match status" value="1"/>
</dbReference>
<comment type="caution">
    <text evidence="2">The sequence shown here is derived from an EMBL/GenBank/DDBJ whole genome shotgun (WGS) entry which is preliminary data.</text>
</comment>
<dbReference type="PANTHER" id="PTHR24559:SF444">
    <property type="entry name" value="REVERSE TRANSCRIPTASE DOMAIN-CONTAINING PROTEIN"/>
    <property type="match status" value="1"/>
</dbReference>
<accession>A0A5B6UYI3</accession>
<dbReference type="InterPro" id="IPR043128">
    <property type="entry name" value="Rev_trsase/Diguanyl_cyclase"/>
</dbReference>
<dbReference type="OrthoDB" id="8057740at2759"/>
<dbReference type="CDD" id="cd01647">
    <property type="entry name" value="RT_LTR"/>
    <property type="match status" value="1"/>
</dbReference>